<dbReference type="GO" id="GO:0072659">
    <property type="term" value="P:protein localization to plasma membrane"/>
    <property type="evidence" value="ECO:0007669"/>
    <property type="project" value="TreeGrafter"/>
</dbReference>
<feature type="domain" description="Phosphofurin acidic cluster sorting protein 1/2 N-terminal C2" evidence="3">
    <location>
        <begin position="1"/>
        <end position="101"/>
    </location>
</feature>
<dbReference type="OrthoDB" id="28829at2759"/>
<dbReference type="InterPro" id="IPR057541">
    <property type="entry name" value="PACS1/2_N"/>
</dbReference>
<dbReference type="Proteomes" id="UP000708208">
    <property type="component" value="Unassembled WGS sequence"/>
</dbReference>
<dbReference type="InterPro" id="IPR019381">
    <property type="entry name" value="PACS1/2_C"/>
</dbReference>
<evidence type="ECO:0000259" key="3">
    <source>
        <dbReference type="Pfam" id="PF25332"/>
    </source>
</evidence>
<evidence type="ECO:0000256" key="1">
    <source>
        <dbReference type="ARBA" id="ARBA00008590"/>
    </source>
</evidence>
<organism evidence="4 5">
    <name type="scientific">Allacma fusca</name>
    <dbReference type="NCBI Taxonomy" id="39272"/>
    <lineage>
        <taxon>Eukaryota</taxon>
        <taxon>Metazoa</taxon>
        <taxon>Ecdysozoa</taxon>
        <taxon>Arthropoda</taxon>
        <taxon>Hexapoda</taxon>
        <taxon>Collembola</taxon>
        <taxon>Symphypleona</taxon>
        <taxon>Sminthuridae</taxon>
        <taxon>Allacma</taxon>
    </lineage>
</organism>
<evidence type="ECO:0000256" key="2">
    <source>
        <dbReference type="ARBA" id="ARBA00022553"/>
    </source>
</evidence>
<gene>
    <name evidence="4" type="ORF">AFUS01_LOCUS666</name>
</gene>
<dbReference type="PANTHER" id="PTHR13280:SF17">
    <property type="entry name" value="KRUEPPEL TARGET AT 95D, ISOFORM A"/>
    <property type="match status" value="1"/>
</dbReference>
<keyword evidence="5" id="KW-1185">Reference proteome</keyword>
<dbReference type="Pfam" id="PF25332">
    <property type="entry name" value="C2_PACS_N"/>
    <property type="match status" value="1"/>
</dbReference>
<evidence type="ECO:0000313" key="4">
    <source>
        <dbReference type="EMBL" id="CAG7648822.1"/>
    </source>
</evidence>
<proteinExistence type="inferred from homology"/>
<accession>A0A8J2IY47</accession>
<sequence length="133" mass="15265">LCSLTLTRLVVTRSLPSSELSSVIIAVKMAGSRRTLRSNEIPLMDNALINTEVELHFSLQYPHFLKRDENRLLIMLQRRKKYKNRTILGYKTLAEGTIDMALHNFIWLRRDGTTVYSTVHCNTSSISKHCKSS</sequence>
<reference evidence="4" key="1">
    <citation type="submission" date="2021-06" db="EMBL/GenBank/DDBJ databases">
        <authorList>
            <person name="Hodson N. C."/>
            <person name="Mongue J. A."/>
            <person name="Jaron S. K."/>
        </authorList>
    </citation>
    <scope>NUCLEOTIDE SEQUENCE</scope>
</reference>
<evidence type="ECO:0000313" key="5">
    <source>
        <dbReference type="Proteomes" id="UP000708208"/>
    </source>
</evidence>
<keyword evidence="2" id="KW-0597">Phosphoprotein</keyword>
<name>A0A8J2IY47_9HEXA</name>
<dbReference type="AlphaFoldDB" id="A0A8J2IY47"/>
<protein>
    <recommendedName>
        <fullName evidence="3">Phosphofurin acidic cluster sorting protein 1/2 N-terminal C2 domain-containing protein</fullName>
    </recommendedName>
</protein>
<dbReference type="EMBL" id="CAJVCH010003465">
    <property type="protein sequence ID" value="CAG7648822.1"/>
    <property type="molecule type" value="Genomic_DNA"/>
</dbReference>
<comment type="similarity">
    <text evidence="1">Belongs to the PACS family.</text>
</comment>
<feature type="non-terminal residue" evidence="4">
    <location>
        <position position="1"/>
    </location>
</feature>
<dbReference type="PANTHER" id="PTHR13280">
    <property type="entry name" value="PHOSPHOFURIN ACIDIC CLUSTER SORTING PROTEIN"/>
    <property type="match status" value="1"/>
</dbReference>
<comment type="caution">
    <text evidence="4">The sequence shown here is derived from an EMBL/GenBank/DDBJ whole genome shotgun (WGS) entry which is preliminary data.</text>
</comment>